<organism evidence="3">
    <name type="scientific">Cacopsylla melanoneura</name>
    <dbReference type="NCBI Taxonomy" id="428564"/>
    <lineage>
        <taxon>Eukaryota</taxon>
        <taxon>Metazoa</taxon>
        <taxon>Ecdysozoa</taxon>
        <taxon>Arthropoda</taxon>
        <taxon>Hexapoda</taxon>
        <taxon>Insecta</taxon>
        <taxon>Pterygota</taxon>
        <taxon>Neoptera</taxon>
        <taxon>Paraneoptera</taxon>
        <taxon>Hemiptera</taxon>
        <taxon>Sternorrhyncha</taxon>
        <taxon>Psylloidea</taxon>
        <taxon>Psyllidae</taxon>
        <taxon>Psyllinae</taxon>
        <taxon>Cacopsylla</taxon>
    </lineage>
</organism>
<reference evidence="3" key="1">
    <citation type="submission" date="2021-05" db="EMBL/GenBank/DDBJ databases">
        <authorList>
            <person name="Alioto T."/>
            <person name="Alioto T."/>
            <person name="Gomez Garrido J."/>
        </authorList>
    </citation>
    <scope>NUCLEOTIDE SEQUENCE</scope>
</reference>
<feature type="compositionally biased region" description="Basic residues" evidence="1">
    <location>
        <begin position="141"/>
        <end position="172"/>
    </location>
</feature>
<feature type="region of interest" description="Disordered" evidence="1">
    <location>
        <begin position="116"/>
        <end position="252"/>
    </location>
</feature>
<sequence length="252" mass="28524">MDDSCDMYYTSTPTEDSMGSCVSEHHVKIRTKPAETESETSCQSLSSHQAENNSKPTNPSRNAYMNFYLELIKDKKFQGVRVTEVAKYAGCKWSNMSDEMKKPYYKLAEDAPKKRTAAAKIGMQKRKRVVRSATSSESSRGSKKRYRARSSTSRRSKERKQSKAKSKSMSRRAKSEEMSEDCPRPARHKQSKAVRSPSQTSEDSLWPASSKWSEAARSPSSMSEECPRPVRTKRAKAVRSPSPKRKLRKAAC</sequence>
<accession>A0A8D8Z9L1</accession>
<feature type="compositionally biased region" description="Basic residues" evidence="1">
    <location>
        <begin position="230"/>
        <end position="252"/>
    </location>
</feature>
<dbReference type="EMBL" id="HBUF01450317">
    <property type="protein sequence ID" value="CAG6743588.1"/>
    <property type="molecule type" value="Transcribed_RNA"/>
</dbReference>
<feature type="domain" description="HMG box" evidence="2">
    <location>
        <begin position="60"/>
        <end position="109"/>
    </location>
</feature>
<dbReference type="SUPFAM" id="SSF47095">
    <property type="entry name" value="HMG-box"/>
    <property type="match status" value="1"/>
</dbReference>
<dbReference type="Gene3D" id="1.10.30.10">
    <property type="entry name" value="High mobility group box domain"/>
    <property type="match status" value="1"/>
</dbReference>
<dbReference type="AlphaFoldDB" id="A0A8D8Z9L1"/>
<dbReference type="GO" id="GO:0005634">
    <property type="term" value="C:nucleus"/>
    <property type="evidence" value="ECO:0007669"/>
    <property type="project" value="UniProtKB-ARBA"/>
</dbReference>
<dbReference type="InterPro" id="IPR009071">
    <property type="entry name" value="HMG_box_dom"/>
</dbReference>
<dbReference type="InterPro" id="IPR036910">
    <property type="entry name" value="HMG_box_dom_sf"/>
</dbReference>
<feature type="region of interest" description="Disordered" evidence="1">
    <location>
        <begin position="1"/>
        <end position="61"/>
    </location>
</feature>
<dbReference type="Pfam" id="PF09011">
    <property type="entry name" value="HMG_box_2"/>
    <property type="match status" value="1"/>
</dbReference>
<evidence type="ECO:0000256" key="1">
    <source>
        <dbReference type="SAM" id="MobiDB-lite"/>
    </source>
</evidence>
<name>A0A8D8Z9L1_9HEMI</name>
<protein>
    <recommendedName>
        <fullName evidence="2">HMG box domain-containing protein</fullName>
    </recommendedName>
</protein>
<evidence type="ECO:0000313" key="3">
    <source>
        <dbReference type="EMBL" id="CAG6743588.1"/>
    </source>
</evidence>
<feature type="compositionally biased region" description="Basic and acidic residues" evidence="1">
    <location>
        <begin position="173"/>
        <end position="184"/>
    </location>
</feature>
<feature type="compositionally biased region" description="Polar residues" evidence="1">
    <location>
        <begin position="39"/>
        <end position="61"/>
    </location>
</feature>
<evidence type="ECO:0000259" key="2">
    <source>
        <dbReference type="Pfam" id="PF09011"/>
    </source>
</evidence>
<proteinExistence type="predicted"/>